<dbReference type="InterPro" id="IPR011993">
    <property type="entry name" value="PH-like_dom_sf"/>
</dbReference>
<dbReference type="KEGG" id="gtr:GLOTRDRAFT_120647"/>
<feature type="region of interest" description="Disordered" evidence="1">
    <location>
        <begin position="21"/>
        <end position="176"/>
    </location>
</feature>
<proteinExistence type="predicted"/>
<protein>
    <recommendedName>
        <fullName evidence="2">SEC7 domain-containing protein</fullName>
    </recommendedName>
</protein>
<dbReference type="STRING" id="670483.S7QDS2"/>
<gene>
    <name evidence="3" type="ORF">GLOTRDRAFT_120647</name>
</gene>
<feature type="compositionally biased region" description="Basic and acidic residues" evidence="1">
    <location>
        <begin position="41"/>
        <end position="54"/>
    </location>
</feature>
<feature type="region of interest" description="Disordered" evidence="1">
    <location>
        <begin position="295"/>
        <end position="455"/>
    </location>
</feature>
<feature type="compositionally biased region" description="Pro residues" evidence="1">
    <location>
        <begin position="609"/>
        <end position="618"/>
    </location>
</feature>
<feature type="region of interest" description="Disordered" evidence="1">
    <location>
        <begin position="1652"/>
        <end position="1671"/>
    </location>
</feature>
<feature type="compositionally biased region" description="Polar residues" evidence="1">
    <location>
        <begin position="986"/>
        <end position="997"/>
    </location>
</feature>
<dbReference type="GO" id="GO:0005085">
    <property type="term" value="F:guanyl-nucleotide exchange factor activity"/>
    <property type="evidence" value="ECO:0007669"/>
    <property type="project" value="InterPro"/>
</dbReference>
<feature type="compositionally biased region" description="Basic and acidic residues" evidence="1">
    <location>
        <begin position="567"/>
        <end position="578"/>
    </location>
</feature>
<dbReference type="Pfam" id="PF01369">
    <property type="entry name" value="Sec7"/>
    <property type="match status" value="1"/>
</dbReference>
<dbReference type="InterPro" id="IPR035999">
    <property type="entry name" value="Sec7_dom_sf"/>
</dbReference>
<feature type="compositionally biased region" description="Polar residues" evidence="1">
    <location>
        <begin position="933"/>
        <end position="948"/>
    </location>
</feature>
<organism evidence="3 4">
    <name type="scientific">Gloeophyllum trabeum (strain ATCC 11539 / FP-39264 / Madison 617)</name>
    <name type="common">Brown rot fungus</name>
    <dbReference type="NCBI Taxonomy" id="670483"/>
    <lineage>
        <taxon>Eukaryota</taxon>
        <taxon>Fungi</taxon>
        <taxon>Dikarya</taxon>
        <taxon>Basidiomycota</taxon>
        <taxon>Agaricomycotina</taxon>
        <taxon>Agaricomycetes</taxon>
        <taxon>Gloeophyllales</taxon>
        <taxon>Gloeophyllaceae</taxon>
        <taxon>Gloeophyllum</taxon>
    </lineage>
</organism>
<dbReference type="SUPFAM" id="SSF48425">
    <property type="entry name" value="Sec7 domain"/>
    <property type="match status" value="1"/>
</dbReference>
<feature type="compositionally biased region" description="Polar residues" evidence="1">
    <location>
        <begin position="832"/>
        <end position="841"/>
    </location>
</feature>
<feature type="region of interest" description="Disordered" evidence="1">
    <location>
        <begin position="933"/>
        <end position="1088"/>
    </location>
</feature>
<accession>S7QDS2</accession>
<feature type="compositionally biased region" description="Low complexity" evidence="1">
    <location>
        <begin position="1054"/>
        <end position="1082"/>
    </location>
</feature>
<dbReference type="InterPro" id="IPR000904">
    <property type="entry name" value="Sec7_dom"/>
</dbReference>
<dbReference type="Gene3D" id="2.30.29.30">
    <property type="entry name" value="Pleckstrin-homology domain (PH domain)/Phosphotyrosine-binding domain (PTB)"/>
    <property type="match status" value="1"/>
</dbReference>
<dbReference type="PROSITE" id="PS50190">
    <property type="entry name" value="SEC7"/>
    <property type="match status" value="1"/>
</dbReference>
<dbReference type="Proteomes" id="UP000030669">
    <property type="component" value="Unassembled WGS sequence"/>
</dbReference>
<feature type="compositionally biased region" description="Low complexity" evidence="1">
    <location>
        <begin position="619"/>
        <end position="631"/>
    </location>
</feature>
<feature type="compositionally biased region" description="Polar residues" evidence="1">
    <location>
        <begin position="635"/>
        <end position="644"/>
    </location>
</feature>
<feature type="compositionally biased region" description="Polar residues" evidence="1">
    <location>
        <begin position="695"/>
        <end position="712"/>
    </location>
</feature>
<dbReference type="OrthoDB" id="430364at2759"/>
<dbReference type="HOGENOM" id="CLU_001294_0_0_1"/>
<feature type="compositionally biased region" description="Polar residues" evidence="1">
    <location>
        <begin position="722"/>
        <end position="735"/>
    </location>
</feature>
<feature type="compositionally biased region" description="Low complexity" evidence="1">
    <location>
        <begin position="879"/>
        <end position="891"/>
    </location>
</feature>
<feature type="compositionally biased region" description="Basic and acidic residues" evidence="1">
    <location>
        <begin position="680"/>
        <end position="691"/>
    </location>
</feature>
<feature type="compositionally biased region" description="Low complexity" evidence="1">
    <location>
        <begin position="757"/>
        <end position="769"/>
    </location>
</feature>
<dbReference type="SMART" id="SM00222">
    <property type="entry name" value="Sec7"/>
    <property type="match status" value="1"/>
</dbReference>
<dbReference type="eggNOG" id="KOG0928">
    <property type="taxonomic scope" value="Eukaryota"/>
</dbReference>
<feature type="region of interest" description="Disordered" evidence="1">
    <location>
        <begin position="546"/>
        <end position="892"/>
    </location>
</feature>
<evidence type="ECO:0000259" key="2">
    <source>
        <dbReference type="PROSITE" id="PS50190"/>
    </source>
</evidence>
<sequence length="1725" mass="187986">MDQSRAAEQRAVAIAKLKRAASLPRMKDGRRPPMHVEAVSEGEKVQAEEQKEEGGAAAEDGELAVQADTPVTDPPPQSAAPDGEPDEQDQPGAPEAEADVDPEAEADVGPEPEPEPSPAKKKRRSRSRSRSRNSKDLKGKSRALASPSPVPNSAALYANESSADEGRPHTPFIVPPQLVSPIPSHFAQLQAVQALRSPDSPFMYPGSSPSTPLPSLEAIRQGLFRSNSTNRMLAMHKLTGGKEPLEPYISPSPTPPLSAGRYGSLGRNNTVTGVGGDRSAARRAMLNVIGGRLEKTDAELTSGGEEAPVPPSPGRRTKRRSRRRSASRASAVVDDRDLSSTTPNTPSTPLPSLAPASVDSVPDPPRPPSSRSARTPDLPRAAPDLEQEADAHTPTAEVKTPVQQTRPRRSVVVEDEDDHFPPPRPAFMGLPTTPRRSQGGVRMAHTSDAPSTVSSEGAVGVPVFLSGKTAMGADVFPSSPFSTPLREKVSHDDSRDDEDEEVLYEPDMGGSMWTNRVTNDRELSWVPHSISESLPYTDIYEREISWAAEPVPESRIPIHDEDDEDKDREIDLREHPDGRSSPPDMGYRNSTGSRELIVETDTSAEPTPSYIPPSPPATAPLKLPSSSLAHPISDDLTSSPTYSPRSLLPGFPHLQKELPDTPTPHIDLSGLGESHVTSKRSADGGMWDKFKRPFTRTNSQNGRRSRTNSVSTRENRRDHTDSSVSRESGASQTSARLDKGENSIFAIQQAQPPALMQSPSASASFLSLAPQPPPRNGVSPVPPASSADLAKYQDAKLFPFPGMKKLEEERNRARGMSASASSPDIISPSFSQGLSVDQITPSSSSSSTQPARSPVPGRDRKLSHQASDSRLLSKFNTLASPPISQAPSSSSNYEYFKTLPAGTLTHQASGSTSKLPTTREGVKKWLKDKLVFSSQPSTPLSPNSQQYSPPAFEPRSAGANKKPSLSDLLRGRRDNEFASDLEELGQSRTDSNTSTLQGRAVETGQMSPNVRPLLTDPSKMSSGMNGTSRAAQVLSTLSDMQSVSSPPDPPSTTPEPFSSVDEYPTRSTSESSSGLSSNTPSSPREEFNSQGAVVLERLDEMLARGPRSPMWANVTDEPPRKLIQSSAVLQVANSNTVKDRFLFLFNDILVIAKPILPDRDVLGDPMATSALDRKFIVKSVVQLHRLQFTPERDDPPLRGTYDAAQPKHPIIKSFVPQFGKDPYQAVASLFEKLGTHEDSIALGQLLFRTLDLDRARLGDYLSQRSSKLILKAYVDCFGFAGLRVDKALRAFLMSIHLPSRPSQVEYLLDAFASRWYEANAGIVAYDRDLAIRLVRAIVQLNDVLHGGIAQEVGVTTYSRRNVTSRDFMDAFKRARGLVPEDLLERIYSSIRRERLSQARNPSLNQPDLPISTKRPLPSRLTYRVQSEPIIVRIPQPDPQLQIQLYGQDLIFDPPVLNFSKLSEASFRVTGTSLGPKTIIMCRSGPNALMYWGLPLSSTVMVERAFMRNTFQIAFLNHEREKRKYMFSVEDPVWRHQWVSSLKHHIEVARQAAQSNSEAAGPSRFHRSAESVAFRVLQETLIGPSDSPFHPSASSVDKALQKFVPSSSPQHASNGGLSPGRAQNARRSLYSHARSKSRSQIYHKYGAGKLEVELSNESSGAEQDTEDDDGTAVNVQPRCRLWSGQELTFLCQKNSSIPLVLSFLQIGSPEASNTRPPGASWSSAAS</sequence>
<dbReference type="InterPro" id="IPR023394">
    <property type="entry name" value="Sec7_C_sf"/>
</dbReference>
<dbReference type="RefSeq" id="XP_007864581.1">
    <property type="nucleotide sequence ID" value="XM_007866390.1"/>
</dbReference>
<feature type="compositionally biased region" description="Low complexity" evidence="1">
    <location>
        <begin position="339"/>
        <end position="361"/>
    </location>
</feature>
<evidence type="ECO:0000313" key="3">
    <source>
        <dbReference type="EMBL" id="EPQ57492.1"/>
    </source>
</evidence>
<dbReference type="GeneID" id="19300667"/>
<feature type="compositionally biased region" description="Polar residues" evidence="1">
    <location>
        <begin position="1604"/>
        <end position="1615"/>
    </location>
</feature>
<evidence type="ECO:0000313" key="4">
    <source>
        <dbReference type="Proteomes" id="UP000030669"/>
    </source>
</evidence>
<dbReference type="PANTHER" id="PTHR10663">
    <property type="entry name" value="GUANYL-NUCLEOTIDE EXCHANGE FACTOR"/>
    <property type="match status" value="1"/>
</dbReference>
<evidence type="ECO:0000256" key="1">
    <source>
        <dbReference type="SAM" id="MobiDB-lite"/>
    </source>
</evidence>
<name>S7QDS2_GLOTA</name>
<feature type="region of interest" description="Disordered" evidence="1">
    <location>
        <begin position="1604"/>
        <end position="1636"/>
    </location>
</feature>
<reference evidence="3 4" key="1">
    <citation type="journal article" date="2012" name="Science">
        <title>The Paleozoic origin of enzymatic lignin decomposition reconstructed from 31 fungal genomes.</title>
        <authorList>
            <person name="Floudas D."/>
            <person name="Binder M."/>
            <person name="Riley R."/>
            <person name="Barry K."/>
            <person name="Blanchette R.A."/>
            <person name="Henrissat B."/>
            <person name="Martinez A.T."/>
            <person name="Otillar R."/>
            <person name="Spatafora J.W."/>
            <person name="Yadav J.S."/>
            <person name="Aerts A."/>
            <person name="Benoit I."/>
            <person name="Boyd A."/>
            <person name="Carlson A."/>
            <person name="Copeland A."/>
            <person name="Coutinho P.M."/>
            <person name="de Vries R.P."/>
            <person name="Ferreira P."/>
            <person name="Findley K."/>
            <person name="Foster B."/>
            <person name="Gaskell J."/>
            <person name="Glotzer D."/>
            <person name="Gorecki P."/>
            <person name="Heitman J."/>
            <person name="Hesse C."/>
            <person name="Hori C."/>
            <person name="Igarashi K."/>
            <person name="Jurgens J.A."/>
            <person name="Kallen N."/>
            <person name="Kersten P."/>
            <person name="Kohler A."/>
            <person name="Kuees U."/>
            <person name="Kumar T.K.A."/>
            <person name="Kuo A."/>
            <person name="LaButti K."/>
            <person name="Larrondo L.F."/>
            <person name="Lindquist E."/>
            <person name="Ling A."/>
            <person name="Lombard V."/>
            <person name="Lucas S."/>
            <person name="Lundell T."/>
            <person name="Martin R."/>
            <person name="McLaughlin D.J."/>
            <person name="Morgenstern I."/>
            <person name="Morin E."/>
            <person name="Murat C."/>
            <person name="Nagy L.G."/>
            <person name="Nolan M."/>
            <person name="Ohm R.A."/>
            <person name="Patyshakuliyeva A."/>
            <person name="Rokas A."/>
            <person name="Ruiz-Duenas F.J."/>
            <person name="Sabat G."/>
            <person name="Salamov A."/>
            <person name="Samejima M."/>
            <person name="Schmutz J."/>
            <person name="Slot J.C."/>
            <person name="St John F."/>
            <person name="Stenlid J."/>
            <person name="Sun H."/>
            <person name="Sun S."/>
            <person name="Syed K."/>
            <person name="Tsang A."/>
            <person name="Wiebenga A."/>
            <person name="Young D."/>
            <person name="Pisabarro A."/>
            <person name="Eastwood D.C."/>
            <person name="Martin F."/>
            <person name="Cullen D."/>
            <person name="Grigoriev I.V."/>
            <person name="Hibbett D.S."/>
        </authorList>
    </citation>
    <scope>NUCLEOTIDE SEQUENCE [LARGE SCALE GENOMIC DNA]</scope>
    <source>
        <strain evidence="3 4">ATCC 11539</strain>
    </source>
</reference>
<feature type="compositionally biased region" description="Acidic residues" evidence="1">
    <location>
        <begin position="96"/>
        <end position="114"/>
    </location>
</feature>
<dbReference type="SUPFAM" id="SSF50729">
    <property type="entry name" value="PH domain-like"/>
    <property type="match status" value="1"/>
</dbReference>
<dbReference type="Gene3D" id="1.10.1000.11">
    <property type="entry name" value="Arf Nucleotide-binding Site Opener,domain 2"/>
    <property type="match status" value="1"/>
</dbReference>
<feature type="domain" description="SEC7" evidence="2">
    <location>
        <begin position="1200"/>
        <end position="1393"/>
    </location>
</feature>
<feature type="compositionally biased region" description="Pro residues" evidence="1">
    <location>
        <begin position="770"/>
        <end position="783"/>
    </location>
</feature>
<dbReference type="GO" id="GO:0032012">
    <property type="term" value="P:regulation of ARF protein signal transduction"/>
    <property type="evidence" value="ECO:0007669"/>
    <property type="project" value="InterPro"/>
</dbReference>
<feature type="compositionally biased region" description="Acidic residues" evidence="1">
    <location>
        <begin position="495"/>
        <end position="504"/>
    </location>
</feature>
<feature type="compositionally biased region" description="Low complexity" evidence="1">
    <location>
        <begin position="817"/>
        <end position="831"/>
    </location>
</feature>
<feature type="compositionally biased region" description="Basic residues" evidence="1">
    <location>
        <begin position="315"/>
        <end position="326"/>
    </location>
</feature>
<dbReference type="OMA" id="IIMWRSG"/>
<feature type="compositionally biased region" description="Basic residues" evidence="1">
    <location>
        <begin position="119"/>
        <end position="132"/>
    </location>
</feature>
<feature type="compositionally biased region" description="Basic and acidic residues" evidence="1">
    <location>
        <begin position="485"/>
        <end position="494"/>
    </location>
</feature>
<dbReference type="PANTHER" id="PTHR10663:SF405">
    <property type="entry name" value="ARF GUANINE NUCLEOTIDE EXCHANGE FACTOR SYT1"/>
    <property type="match status" value="1"/>
</dbReference>
<feature type="compositionally biased region" description="Polar residues" evidence="1">
    <location>
        <begin position="1018"/>
        <end position="1041"/>
    </location>
</feature>
<dbReference type="Gene3D" id="1.10.220.20">
    <property type="match status" value="1"/>
</dbReference>
<keyword evidence="4" id="KW-1185">Reference proteome</keyword>
<feature type="region of interest" description="Disordered" evidence="1">
    <location>
        <begin position="243"/>
        <end position="263"/>
    </location>
</feature>
<feature type="region of interest" description="Disordered" evidence="1">
    <location>
        <begin position="475"/>
        <end position="515"/>
    </location>
</feature>
<feature type="compositionally biased region" description="Polar residues" evidence="1">
    <location>
        <begin position="864"/>
        <end position="878"/>
    </location>
</feature>
<dbReference type="EMBL" id="KB469299">
    <property type="protein sequence ID" value="EPQ57492.1"/>
    <property type="molecule type" value="Genomic_DNA"/>
</dbReference>